<comment type="caution">
    <text evidence="2">The sequence shown here is derived from an EMBL/GenBank/DDBJ whole genome shotgun (WGS) entry which is preliminary data.</text>
</comment>
<feature type="signal peptide" evidence="1">
    <location>
        <begin position="1"/>
        <end position="15"/>
    </location>
</feature>
<dbReference type="AlphaFoldDB" id="A0AAE0KLI8"/>
<reference evidence="2" key="1">
    <citation type="journal article" date="2023" name="Mol. Phylogenet. Evol.">
        <title>Genome-scale phylogeny and comparative genomics of the fungal order Sordariales.</title>
        <authorList>
            <person name="Hensen N."/>
            <person name="Bonometti L."/>
            <person name="Westerberg I."/>
            <person name="Brannstrom I.O."/>
            <person name="Guillou S."/>
            <person name="Cros-Aarteil S."/>
            <person name="Calhoun S."/>
            <person name="Haridas S."/>
            <person name="Kuo A."/>
            <person name="Mondo S."/>
            <person name="Pangilinan J."/>
            <person name="Riley R."/>
            <person name="LaButti K."/>
            <person name="Andreopoulos B."/>
            <person name="Lipzen A."/>
            <person name="Chen C."/>
            <person name="Yan M."/>
            <person name="Daum C."/>
            <person name="Ng V."/>
            <person name="Clum A."/>
            <person name="Steindorff A."/>
            <person name="Ohm R.A."/>
            <person name="Martin F."/>
            <person name="Silar P."/>
            <person name="Natvig D.O."/>
            <person name="Lalanne C."/>
            <person name="Gautier V."/>
            <person name="Ament-Velasquez S.L."/>
            <person name="Kruys A."/>
            <person name="Hutchinson M.I."/>
            <person name="Powell A.J."/>
            <person name="Barry K."/>
            <person name="Miller A.N."/>
            <person name="Grigoriev I.V."/>
            <person name="Debuchy R."/>
            <person name="Gladieux P."/>
            <person name="Hiltunen Thoren M."/>
            <person name="Johannesson H."/>
        </authorList>
    </citation>
    <scope>NUCLEOTIDE SEQUENCE</scope>
    <source>
        <strain evidence="2">CBS 958.72</strain>
    </source>
</reference>
<dbReference type="EMBL" id="JAULSN010000002">
    <property type="protein sequence ID" value="KAK3378879.1"/>
    <property type="molecule type" value="Genomic_DNA"/>
</dbReference>
<name>A0AAE0KLI8_9PEZI</name>
<accession>A0AAE0KLI8</accession>
<sequence>MHSSLLLLIWDFSSSFNSPLLISSGIIKHLSFKEYGNFCSVRQPVTLRQTRLISDHLFCGGTCDAAISTRQTRQSRWQRGDSGEGSHITVCAGHASYMCCRQGDFGTGAGASRHEIPYNLSKVGYRCGAMPNHLANHQLDL</sequence>
<gene>
    <name evidence="2" type="ORF">B0T24DRAFT_610224</name>
</gene>
<keyword evidence="1" id="KW-0732">Signal</keyword>
<reference evidence="2" key="2">
    <citation type="submission" date="2023-06" db="EMBL/GenBank/DDBJ databases">
        <authorList>
            <consortium name="Lawrence Berkeley National Laboratory"/>
            <person name="Haridas S."/>
            <person name="Hensen N."/>
            <person name="Bonometti L."/>
            <person name="Westerberg I."/>
            <person name="Brannstrom I.O."/>
            <person name="Guillou S."/>
            <person name="Cros-Aarteil S."/>
            <person name="Calhoun S."/>
            <person name="Kuo A."/>
            <person name="Mondo S."/>
            <person name="Pangilinan J."/>
            <person name="Riley R."/>
            <person name="Labutti K."/>
            <person name="Andreopoulos B."/>
            <person name="Lipzen A."/>
            <person name="Chen C."/>
            <person name="Yanf M."/>
            <person name="Daum C."/>
            <person name="Ng V."/>
            <person name="Clum A."/>
            <person name="Steindorff A."/>
            <person name="Ohm R."/>
            <person name="Martin F."/>
            <person name="Silar P."/>
            <person name="Natvig D."/>
            <person name="Lalanne C."/>
            <person name="Gautier V."/>
            <person name="Ament-Velasquez S.L."/>
            <person name="Kruys A."/>
            <person name="Hutchinson M.I."/>
            <person name="Powell A.J."/>
            <person name="Barry K."/>
            <person name="Miller A.N."/>
            <person name="Grigoriev I.V."/>
            <person name="Debuchy R."/>
            <person name="Gladieux P."/>
            <person name="Thoren M.H."/>
            <person name="Johannesson H."/>
        </authorList>
    </citation>
    <scope>NUCLEOTIDE SEQUENCE</scope>
    <source>
        <strain evidence="2">CBS 958.72</strain>
    </source>
</reference>
<evidence type="ECO:0000313" key="3">
    <source>
        <dbReference type="Proteomes" id="UP001287356"/>
    </source>
</evidence>
<dbReference type="Proteomes" id="UP001287356">
    <property type="component" value="Unassembled WGS sequence"/>
</dbReference>
<evidence type="ECO:0000256" key="1">
    <source>
        <dbReference type="SAM" id="SignalP"/>
    </source>
</evidence>
<keyword evidence="3" id="KW-1185">Reference proteome</keyword>
<evidence type="ECO:0000313" key="2">
    <source>
        <dbReference type="EMBL" id="KAK3378879.1"/>
    </source>
</evidence>
<protein>
    <recommendedName>
        <fullName evidence="4">Secreted protein</fullName>
    </recommendedName>
</protein>
<evidence type="ECO:0008006" key="4">
    <source>
        <dbReference type="Google" id="ProtNLM"/>
    </source>
</evidence>
<proteinExistence type="predicted"/>
<organism evidence="2 3">
    <name type="scientific">Lasiosphaeria ovina</name>
    <dbReference type="NCBI Taxonomy" id="92902"/>
    <lineage>
        <taxon>Eukaryota</taxon>
        <taxon>Fungi</taxon>
        <taxon>Dikarya</taxon>
        <taxon>Ascomycota</taxon>
        <taxon>Pezizomycotina</taxon>
        <taxon>Sordariomycetes</taxon>
        <taxon>Sordariomycetidae</taxon>
        <taxon>Sordariales</taxon>
        <taxon>Lasiosphaeriaceae</taxon>
        <taxon>Lasiosphaeria</taxon>
    </lineage>
</organism>
<feature type="chain" id="PRO_5041925460" description="Secreted protein" evidence="1">
    <location>
        <begin position="16"/>
        <end position="141"/>
    </location>
</feature>